<gene>
    <name evidence="2" type="ORF">NCTC10738_03152</name>
</gene>
<reference evidence="2 3" key="1">
    <citation type="submission" date="2018-06" db="EMBL/GenBank/DDBJ databases">
        <authorList>
            <consortium name="Pathogen Informatics"/>
            <person name="Doyle S."/>
        </authorList>
    </citation>
    <scope>NUCLEOTIDE SEQUENCE [LARGE SCALE GENOMIC DNA]</scope>
    <source>
        <strain evidence="2 3">NCTC10738</strain>
    </source>
</reference>
<keyword evidence="3" id="KW-1185">Reference proteome</keyword>
<evidence type="ECO:0000313" key="3">
    <source>
        <dbReference type="Proteomes" id="UP000254069"/>
    </source>
</evidence>
<sequence length="463" mass="51706">MELKSASGFKSYFTPKRILIGVGVLAALGIAQSSVLMTDAGYTYVHQNNVTGSLDVFTEPGIHFRMPFLSKITRYDQVVTVSFGNNQGEVFYQRLPALQVRFADTYTGQVPATFRFKLSYDPEQLKTMHREFRSNDNLIDTMLIKNARNVTVITSTQYTGEEFFQGGLNQFKAQLSDQLSNGIYTTERRQVEVEQVDLVPVGFDQEDSNKLQATKQLVWKTVPITDKSGNPVRQDNPLKHYGITVTQVTIGDPKPEDQLDKLLTDKKKLVAERIRTIQEQETSKAQAKTEQLRKEIQRTREVQDAQRAKELAVIAQQKEVEVARQIAERELVEERKKKDIATLSKAKELEIAQANLEIQKANSASAMFEAKAIREKGIAEADVLAAKYKALGAHEKVYLAELNRDVANSLYQNLPNFKVDMPKNYINGSGGNGMTSNLDVITGLSALGLMEKSTALGSKASAK</sequence>
<dbReference type="InterPro" id="IPR001107">
    <property type="entry name" value="Band_7"/>
</dbReference>
<evidence type="ECO:0000313" key="2">
    <source>
        <dbReference type="EMBL" id="SUJ00542.1"/>
    </source>
</evidence>
<accession>A0A2T3H653</accession>
<accession>A0A380BH36</accession>
<protein>
    <submittedName>
        <fullName evidence="2">Uncharacterized protein conserved in bacteria</fullName>
    </submittedName>
</protein>
<evidence type="ECO:0000259" key="1">
    <source>
        <dbReference type="Pfam" id="PF01145"/>
    </source>
</evidence>
<dbReference type="GeneID" id="93809971"/>
<name>A0A2T3H653_9GAMM</name>
<dbReference type="EMBL" id="UGYO01000002">
    <property type="protein sequence ID" value="SUJ00542.1"/>
    <property type="molecule type" value="Genomic_DNA"/>
</dbReference>
<proteinExistence type="predicted"/>
<dbReference type="RefSeq" id="WP_025010940.1">
    <property type="nucleotide sequence ID" value="NZ_AP024609.1"/>
</dbReference>
<organism evidence="2 3">
    <name type="scientific">Shewanella algae</name>
    <dbReference type="NCBI Taxonomy" id="38313"/>
    <lineage>
        <taxon>Bacteria</taxon>
        <taxon>Pseudomonadati</taxon>
        <taxon>Pseudomonadota</taxon>
        <taxon>Gammaproteobacteria</taxon>
        <taxon>Alteromonadales</taxon>
        <taxon>Shewanellaceae</taxon>
        <taxon>Shewanella</taxon>
    </lineage>
</organism>
<dbReference type="Pfam" id="PF01145">
    <property type="entry name" value="Band_7"/>
    <property type="match status" value="1"/>
</dbReference>
<dbReference type="STRING" id="38313.GCA_000947195_02927"/>
<feature type="domain" description="Band 7" evidence="1">
    <location>
        <begin position="51"/>
        <end position="287"/>
    </location>
</feature>
<dbReference type="AlphaFoldDB" id="A0A2T3H653"/>
<dbReference type="Proteomes" id="UP000254069">
    <property type="component" value="Unassembled WGS sequence"/>
</dbReference>